<reference evidence="2 3" key="1">
    <citation type="submission" date="2022-04" db="EMBL/GenBank/DDBJ databases">
        <title>The arsenic-methylating capacity of Chitinophaga filiformis YT5 during chitin decomposition.</title>
        <authorList>
            <person name="Chen G."/>
            <person name="Liang Y."/>
        </authorList>
    </citation>
    <scope>NUCLEOTIDE SEQUENCE [LARGE SCALE GENOMIC DNA]</scope>
    <source>
        <strain evidence="2 3">YT5</strain>
    </source>
</reference>
<sequence length="177" mass="21214">MIAFFQKITDVLDESNIPYMLSGSVAMSIYIVPRATRDFDFVVHLEERDIDRFIQHFQEGYYCDRDAIKDAVKRRSMFNIIDHASGFKADFVVLKEEAFRQEEFNRRKRVDFFNKTVYVVSPEDLLLSKLIWIQDFQSAQQMEDIKNLTEIDQLDWPYIAKWIEQLRLKSFNLLQHE</sequence>
<dbReference type="EMBL" id="CP095855">
    <property type="protein sequence ID" value="UPK68111.1"/>
    <property type="molecule type" value="Genomic_DNA"/>
</dbReference>
<protein>
    <submittedName>
        <fullName evidence="2">Nucleotidyltransferase family protein</fullName>
    </submittedName>
</protein>
<feature type="domain" description="DUF6036" evidence="1">
    <location>
        <begin position="5"/>
        <end position="163"/>
    </location>
</feature>
<organism evidence="2 3">
    <name type="scientific">Chitinophaga filiformis</name>
    <name type="common">Myxococcus filiformis</name>
    <name type="synonym">Flexibacter filiformis</name>
    <dbReference type="NCBI Taxonomy" id="104663"/>
    <lineage>
        <taxon>Bacteria</taxon>
        <taxon>Pseudomonadati</taxon>
        <taxon>Bacteroidota</taxon>
        <taxon>Chitinophagia</taxon>
        <taxon>Chitinophagales</taxon>
        <taxon>Chitinophagaceae</taxon>
        <taxon>Chitinophaga</taxon>
    </lineage>
</organism>
<accession>A0ABY4I039</accession>
<evidence type="ECO:0000313" key="3">
    <source>
        <dbReference type="Proteomes" id="UP000830198"/>
    </source>
</evidence>
<gene>
    <name evidence="2" type="ORF">MYF79_24465</name>
</gene>
<dbReference type="RefSeq" id="WP_247810452.1">
    <property type="nucleotide sequence ID" value="NZ_CP095855.1"/>
</dbReference>
<evidence type="ECO:0000259" key="1">
    <source>
        <dbReference type="Pfam" id="PF19502"/>
    </source>
</evidence>
<evidence type="ECO:0000313" key="2">
    <source>
        <dbReference type="EMBL" id="UPK68111.1"/>
    </source>
</evidence>
<dbReference type="InterPro" id="IPR043519">
    <property type="entry name" value="NT_sf"/>
</dbReference>
<name>A0ABY4I039_CHIFI</name>
<dbReference type="Proteomes" id="UP000830198">
    <property type="component" value="Chromosome"/>
</dbReference>
<dbReference type="InterPro" id="IPR045792">
    <property type="entry name" value="DUF6036"/>
</dbReference>
<dbReference type="Gene3D" id="3.30.460.40">
    <property type="match status" value="1"/>
</dbReference>
<proteinExistence type="predicted"/>
<dbReference type="SUPFAM" id="SSF81301">
    <property type="entry name" value="Nucleotidyltransferase"/>
    <property type="match status" value="1"/>
</dbReference>
<keyword evidence="3" id="KW-1185">Reference proteome</keyword>
<dbReference type="Pfam" id="PF19502">
    <property type="entry name" value="DUF6036"/>
    <property type="match status" value="1"/>
</dbReference>